<keyword evidence="2" id="KW-1185">Reference proteome</keyword>
<comment type="caution">
    <text evidence="1">The sequence shown here is derived from an EMBL/GenBank/DDBJ whole genome shotgun (WGS) entry which is preliminary data.</text>
</comment>
<sequence length="158" mass="17975">MINRSIDSNRIKQQANKEEVQNLPASDHHHHFYDIICLTFTIISWTNNYSGGLDMDDMIKSNDKYDNISGKLSRPTLPASNTSTRFESIIVCKRCAIVNIVQWENSFRIVVCIKESVSKSTAAVASSNIKTFVRRNNARVKQNNCRWPTEKLSPPSLT</sequence>
<name>A0ABQ8JTJ2_DERPT</name>
<evidence type="ECO:0000313" key="2">
    <source>
        <dbReference type="Proteomes" id="UP000887458"/>
    </source>
</evidence>
<dbReference type="EMBL" id="NJHN03000016">
    <property type="protein sequence ID" value="KAH9425945.1"/>
    <property type="molecule type" value="Genomic_DNA"/>
</dbReference>
<reference evidence="1 2" key="1">
    <citation type="journal article" date="2018" name="J. Allergy Clin. Immunol.">
        <title>High-quality assembly of Dermatophagoides pteronyssinus genome and transcriptome reveals a wide range of novel allergens.</title>
        <authorList>
            <person name="Liu X.Y."/>
            <person name="Yang K.Y."/>
            <person name="Wang M.Q."/>
            <person name="Kwok J.S."/>
            <person name="Zeng X."/>
            <person name="Yang Z."/>
            <person name="Xiao X.J."/>
            <person name="Lau C.P."/>
            <person name="Li Y."/>
            <person name="Huang Z.M."/>
            <person name="Ba J.G."/>
            <person name="Yim A.K."/>
            <person name="Ouyang C.Y."/>
            <person name="Ngai S.M."/>
            <person name="Chan T.F."/>
            <person name="Leung E.L."/>
            <person name="Liu L."/>
            <person name="Liu Z.G."/>
            <person name="Tsui S.K."/>
        </authorList>
    </citation>
    <scope>NUCLEOTIDE SEQUENCE [LARGE SCALE GENOMIC DNA]</scope>
    <source>
        <strain evidence="1">Derp</strain>
    </source>
</reference>
<dbReference type="Proteomes" id="UP000887458">
    <property type="component" value="Unassembled WGS sequence"/>
</dbReference>
<evidence type="ECO:0000313" key="1">
    <source>
        <dbReference type="EMBL" id="KAH9425945.1"/>
    </source>
</evidence>
<gene>
    <name evidence="1" type="ORF">DERP_014515</name>
</gene>
<proteinExistence type="predicted"/>
<organism evidence="1 2">
    <name type="scientific">Dermatophagoides pteronyssinus</name>
    <name type="common">European house dust mite</name>
    <dbReference type="NCBI Taxonomy" id="6956"/>
    <lineage>
        <taxon>Eukaryota</taxon>
        <taxon>Metazoa</taxon>
        <taxon>Ecdysozoa</taxon>
        <taxon>Arthropoda</taxon>
        <taxon>Chelicerata</taxon>
        <taxon>Arachnida</taxon>
        <taxon>Acari</taxon>
        <taxon>Acariformes</taxon>
        <taxon>Sarcoptiformes</taxon>
        <taxon>Astigmata</taxon>
        <taxon>Psoroptidia</taxon>
        <taxon>Analgoidea</taxon>
        <taxon>Pyroglyphidae</taxon>
        <taxon>Dermatophagoidinae</taxon>
        <taxon>Dermatophagoides</taxon>
    </lineage>
</organism>
<protein>
    <submittedName>
        <fullName evidence="1">Uncharacterized protein</fullName>
    </submittedName>
</protein>
<reference evidence="1 2" key="2">
    <citation type="journal article" date="2022" name="Mol. Biol. Evol.">
        <title>Comparative Genomics Reveals Insights into the Divergent Evolution of Astigmatic Mites and Household Pest Adaptations.</title>
        <authorList>
            <person name="Xiong Q."/>
            <person name="Wan A.T."/>
            <person name="Liu X."/>
            <person name="Fung C.S."/>
            <person name="Xiao X."/>
            <person name="Malainual N."/>
            <person name="Hou J."/>
            <person name="Wang L."/>
            <person name="Wang M."/>
            <person name="Yang K.Y."/>
            <person name="Cui Y."/>
            <person name="Leung E.L."/>
            <person name="Nong W."/>
            <person name="Shin S.K."/>
            <person name="Au S.W."/>
            <person name="Jeong K.Y."/>
            <person name="Chew F.T."/>
            <person name="Hui J.H."/>
            <person name="Leung T.F."/>
            <person name="Tungtrongchitr A."/>
            <person name="Zhong N."/>
            <person name="Liu Z."/>
            <person name="Tsui S.K."/>
        </authorList>
    </citation>
    <scope>NUCLEOTIDE SEQUENCE [LARGE SCALE GENOMIC DNA]</scope>
    <source>
        <strain evidence="1">Derp</strain>
    </source>
</reference>
<accession>A0ABQ8JTJ2</accession>